<keyword evidence="1" id="KW-0479">Metal-binding</keyword>
<dbReference type="PANTHER" id="PTHR10131">
    <property type="entry name" value="TNF RECEPTOR ASSOCIATED FACTOR"/>
    <property type="match status" value="1"/>
</dbReference>
<accession>A0A1R2C9Z5</accession>
<dbReference type="InterPro" id="IPR013083">
    <property type="entry name" value="Znf_RING/FYVE/PHD"/>
</dbReference>
<dbReference type="SUPFAM" id="SSF49599">
    <property type="entry name" value="TRAF domain-like"/>
    <property type="match status" value="1"/>
</dbReference>
<keyword evidence="4" id="KW-1185">Reference proteome</keyword>
<dbReference type="Proteomes" id="UP000187209">
    <property type="component" value="Unassembled WGS sequence"/>
</dbReference>
<evidence type="ECO:0000259" key="2">
    <source>
        <dbReference type="PROSITE" id="PS50089"/>
    </source>
</evidence>
<dbReference type="EMBL" id="MPUH01000225">
    <property type="protein sequence ID" value="OMJ85795.1"/>
    <property type="molecule type" value="Genomic_DNA"/>
</dbReference>
<feature type="domain" description="RING-type" evidence="2">
    <location>
        <begin position="29"/>
        <end position="69"/>
    </location>
</feature>
<dbReference type="OrthoDB" id="308043at2759"/>
<name>A0A1R2C9Z5_9CILI</name>
<keyword evidence="1" id="KW-0862">Zinc</keyword>
<gene>
    <name evidence="3" type="ORF">SteCoe_12786</name>
</gene>
<dbReference type="Gene3D" id="3.30.40.10">
    <property type="entry name" value="Zinc/RING finger domain, C3HC4 (zinc finger)"/>
    <property type="match status" value="2"/>
</dbReference>
<dbReference type="SUPFAM" id="SSF57850">
    <property type="entry name" value="RING/U-box"/>
    <property type="match status" value="1"/>
</dbReference>
<reference evidence="3 4" key="1">
    <citation type="submission" date="2016-11" db="EMBL/GenBank/DDBJ databases">
        <title>The macronuclear genome of Stentor coeruleus: a giant cell with tiny introns.</title>
        <authorList>
            <person name="Slabodnick M."/>
            <person name="Ruby J.G."/>
            <person name="Reiff S.B."/>
            <person name="Swart E.C."/>
            <person name="Gosai S."/>
            <person name="Prabakaran S."/>
            <person name="Witkowska E."/>
            <person name="Larue G.E."/>
            <person name="Fisher S."/>
            <person name="Freeman R.M."/>
            <person name="Gunawardena J."/>
            <person name="Chu W."/>
            <person name="Stover N.A."/>
            <person name="Gregory B.D."/>
            <person name="Nowacki M."/>
            <person name="Derisi J."/>
            <person name="Roy S.W."/>
            <person name="Marshall W.F."/>
            <person name="Sood P."/>
        </authorList>
    </citation>
    <scope>NUCLEOTIDE SEQUENCE [LARGE SCALE GENOMIC DNA]</scope>
    <source>
        <strain evidence="3">WM001</strain>
    </source>
</reference>
<evidence type="ECO:0000256" key="1">
    <source>
        <dbReference type="PROSITE-ProRule" id="PRU00175"/>
    </source>
</evidence>
<dbReference type="PROSITE" id="PS50089">
    <property type="entry name" value="ZF_RING_2"/>
    <property type="match status" value="1"/>
</dbReference>
<proteinExistence type="predicted"/>
<keyword evidence="1" id="KW-0863">Zinc-finger</keyword>
<protein>
    <recommendedName>
        <fullName evidence="2">RING-type domain-containing protein</fullName>
    </recommendedName>
</protein>
<dbReference type="InterPro" id="IPR001841">
    <property type="entry name" value="Znf_RING"/>
</dbReference>
<evidence type="ECO:0000313" key="4">
    <source>
        <dbReference type="Proteomes" id="UP000187209"/>
    </source>
</evidence>
<dbReference type="GO" id="GO:0008270">
    <property type="term" value="F:zinc ion binding"/>
    <property type="evidence" value="ECO:0007669"/>
    <property type="project" value="UniProtKB-KW"/>
</dbReference>
<dbReference type="AlphaFoldDB" id="A0A1R2C9Z5"/>
<organism evidence="3 4">
    <name type="scientific">Stentor coeruleus</name>
    <dbReference type="NCBI Taxonomy" id="5963"/>
    <lineage>
        <taxon>Eukaryota</taxon>
        <taxon>Sar</taxon>
        <taxon>Alveolata</taxon>
        <taxon>Ciliophora</taxon>
        <taxon>Postciliodesmatophora</taxon>
        <taxon>Heterotrichea</taxon>
        <taxon>Heterotrichida</taxon>
        <taxon>Stentoridae</taxon>
        <taxon>Stentor</taxon>
    </lineage>
</organism>
<comment type="caution">
    <text evidence="3">The sequence shown here is derived from an EMBL/GenBank/DDBJ whole genome shotgun (WGS) entry which is preliminary data.</text>
</comment>
<sequence length="249" mass="29140">MKGKKKVEFVIYGLHPALFCSEVDNYFICPICYFVASDPVSCKTCEQIYCEGCIDRYSKIKENKCRVCKFDLEITPLRKFPRKVYESFFLYCPNFNYGCRFEGGIKEIHEHKSVCDFKKLNCANPLCAHNFLSKDRPIPDADVCSIQCLETFQLSELLGKTGRVEISKFFWKCLQNHREHYEETIEKEFLDITSGKNTAKTEMEGELKELEDYFEDVKWHIHLGKYVNEAWTCCQEKKDAIGCSLLQRP</sequence>
<evidence type="ECO:0000313" key="3">
    <source>
        <dbReference type="EMBL" id="OMJ85795.1"/>
    </source>
</evidence>